<dbReference type="Gene3D" id="2.30.30.40">
    <property type="entry name" value="SH3 Domains"/>
    <property type="match status" value="2"/>
</dbReference>
<dbReference type="PROSITE" id="PS50109">
    <property type="entry name" value="HIS_KIN"/>
    <property type="match status" value="1"/>
</dbReference>
<dbReference type="Gene3D" id="1.10.287.560">
    <property type="entry name" value="Histidine kinase CheA-like, homodimeric domain"/>
    <property type="match status" value="1"/>
</dbReference>
<evidence type="ECO:0000256" key="13">
    <source>
        <dbReference type="SAM" id="MobiDB-lite"/>
    </source>
</evidence>
<dbReference type="InterPro" id="IPR004105">
    <property type="entry name" value="CheA-like_dim"/>
</dbReference>
<feature type="domain" description="Histidine kinase" evidence="14">
    <location>
        <begin position="419"/>
        <end position="664"/>
    </location>
</feature>
<proteinExistence type="predicted"/>
<feature type="domain" description="HPt" evidence="16">
    <location>
        <begin position="1"/>
        <end position="103"/>
    </location>
</feature>
<dbReference type="InterPro" id="IPR004358">
    <property type="entry name" value="Sig_transdc_His_kin-like_C"/>
</dbReference>
<keyword evidence="4" id="KW-0145">Chemotaxis</keyword>
<keyword evidence="8" id="KW-0418">Kinase</keyword>
<evidence type="ECO:0000256" key="2">
    <source>
        <dbReference type="ARBA" id="ARBA00012438"/>
    </source>
</evidence>
<evidence type="ECO:0000256" key="1">
    <source>
        <dbReference type="ARBA" id="ARBA00000085"/>
    </source>
</evidence>
<evidence type="ECO:0000256" key="7">
    <source>
        <dbReference type="ARBA" id="ARBA00022741"/>
    </source>
</evidence>
<dbReference type="EC" id="2.7.13.3" evidence="2"/>
<dbReference type="SMART" id="SM00260">
    <property type="entry name" value="CheW"/>
    <property type="match status" value="2"/>
</dbReference>
<evidence type="ECO:0000256" key="5">
    <source>
        <dbReference type="ARBA" id="ARBA00022553"/>
    </source>
</evidence>
<dbReference type="SMART" id="SM00073">
    <property type="entry name" value="HPT"/>
    <property type="match status" value="1"/>
</dbReference>
<protein>
    <recommendedName>
        <fullName evidence="3">Chemotaxis protein CheA</fullName>
        <ecNumber evidence="2">2.7.13.3</ecNumber>
    </recommendedName>
</protein>
<organism evidence="17 18">
    <name type="scientific">Candidatus Venteria ishoeyi</name>
    <dbReference type="NCBI Taxonomy" id="1899563"/>
    <lineage>
        <taxon>Bacteria</taxon>
        <taxon>Pseudomonadati</taxon>
        <taxon>Pseudomonadota</taxon>
        <taxon>Gammaproteobacteria</taxon>
        <taxon>Thiotrichales</taxon>
        <taxon>Thiotrichaceae</taxon>
        <taxon>Venteria</taxon>
    </lineage>
</organism>
<dbReference type="Proteomes" id="UP000236724">
    <property type="component" value="Unassembled WGS sequence"/>
</dbReference>
<evidence type="ECO:0000256" key="4">
    <source>
        <dbReference type="ARBA" id="ARBA00022500"/>
    </source>
</evidence>
<keyword evidence="10" id="KW-0902">Two-component regulatory system</keyword>
<dbReference type="CDD" id="cd16916">
    <property type="entry name" value="HATPase_CheA-like"/>
    <property type="match status" value="1"/>
</dbReference>
<dbReference type="Gene3D" id="1.20.120.160">
    <property type="entry name" value="HPT domain"/>
    <property type="match status" value="1"/>
</dbReference>
<dbReference type="Gene3D" id="2.40.50.180">
    <property type="entry name" value="CheA-289, Domain 4"/>
    <property type="match status" value="1"/>
</dbReference>
<dbReference type="GO" id="GO:0005524">
    <property type="term" value="F:ATP binding"/>
    <property type="evidence" value="ECO:0007669"/>
    <property type="project" value="UniProtKB-KW"/>
</dbReference>
<evidence type="ECO:0000259" key="15">
    <source>
        <dbReference type="PROSITE" id="PS50851"/>
    </source>
</evidence>
<name>A0A1H6F9U0_9GAMM</name>
<dbReference type="SUPFAM" id="SSF55874">
    <property type="entry name" value="ATPase domain of HSP90 chaperone/DNA topoisomerase II/histidine kinase"/>
    <property type="match status" value="1"/>
</dbReference>
<keyword evidence="6 17" id="KW-0808">Transferase</keyword>
<evidence type="ECO:0000256" key="3">
    <source>
        <dbReference type="ARBA" id="ARBA00021495"/>
    </source>
</evidence>
<dbReference type="Pfam" id="PF01627">
    <property type="entry name" value="Hpt"/>
    <property type="match status" value="1"/>
</dbReference>
<evidence type="ECO:0000259" key="14">
    <source>
        <dbReference type="PROSITE" id="PS50109"/>
    </source>
</evidence>
<dbReference type="Pfam" id="PF01584">
    <property type="entry name" value="CheW"/>
    <property type="match status" value="2"/>
</dbReference>
<dbReference type="InterPro" id="IPR003594">
    <property type="entry name" value="HATPase_dom"/>
</dbReference>
<dbReference type="SMART" id="SM01231">
    <property type="entry name" value="H-kinase_dim"/>
    <property type="match status" value="1"/>
</dbReference>
<dbReference type="GO" id="GO:0000155">
    <property type="term" value="F:phosphorelay sensor kinase activity"/>
    <property type="evidence" value="ECO:0007669"/>
    <property type="project" value="InterPro"/>
</dbReference>
<dbReference type="EMBL" id="FMSV02000429">
    <property type="protein sequence ID" value="SEH06079.1"/>
    <property type="molecule type" value="Genomic_DNA"/>
</dbReference>
<evidence type="ECO:0000256" key="8">
    <source>
        <dbReference type="ARBA" id="ARBA00022777"/>
    </source>
</evidence>
<dbReference type="OrthoDB" id="9803176at2"/>
<evidence type="ECO:0000256" key="12">
    <source>
        <dbReference type="PROSITE-ProRule" id="PRU00110"/>
    </source>
</evidence>
<dbReference type="Pfam" id="PF02895">
    <property type="entry name" value="H-kinase_dim"/>
    <property type="match status" value="1"/>
</dbReference>
<feature type="modified residue" description="Phosphohistidine" evidence="12">
    <location>
        <position position="46"/>
    </location>
</feature>
<comment type="function">
    <text evidence="11">Involved in the transmission of sensory signals from the chemoreceptors to the flagellar motors. CheA is autophosphorylated; it can transfer its phosphate group to either CheB or CheY.</text>
</comment>
<feature type="compositionally biased region" description="Polar residues" evidence="13">
    <location>
        <begin position="133"/>
        <end position="151"/>
    </location>
</feature>
<feature type="compositionally biased region" description="Basic and acidic residues" evidence="13">
    <location>
        <begin position="153"/>
        <end position="176"/>
    </location>
</feature>
<dbReference type="SUPFAM" id="SSF50341">
    <property type="entry name" value="CheW-like"/>
    <property type="match status" value="2"/>
</dbReference>
<dbReference type="AlphaFoldDB" id="A0A1H6F9U0"/>
<evidence type="ECO:0000313" key="18">
    <source>
        <dbReference type="Proteomes" id="UP000236724"/>
    </source>
</evidence>
<feature type="domain" description="CheW-like" evidence="15">
    <location>
        <begin position="666"/>
        <end position="796"/>
    </location>
</feature>
<gene>
    <name evidence="17" type="primary">cheA_2</name>
    <name evidence="17" type="ORF">MBHS_01934</name>
</gene>
<dbReference type="PANTHER" id="PTHR43395">
    <property type="entry name" value="SENSOR HISTIDINE KINASE CHEA"/>
    <property type="match status" value="1"/>
</dbReference>
<comment type="catalytic activity">
    <reaction evidence="1">
        <text>ATP + protein L-histidine = ADP + protein N-phospho-L-histidine.</text>
        <dbReference type="EC" id="2.7.13.3"/>
    </reaction>
</comment>
<dbReference type="GO" id="GO:0006935">
    <property type="term" value="P:chemotaxis"/>
    <property type="evidence" value="ECO:0007669"/>
    <property type="project" value="UniProtKB-KW"/>
</dbReference>
<evidence type="ECO:0000313" key="17">
    <source>
        <dbReference type="EMBL" id="SEH06079.1"/>
    </source>
</evidence>
<dbReference type="FunFam" id="3.30.565.10:FF:000016">
    <property type="entry name" value="Chemotaxis protein CheA, putative"/>
    <property type="match status" value="1"/>
</dbReference>
<dbReference type="PROSITE" id="PS50851">
    <property type="entry name" value="CHEW"/>
    <property type="match status" value="2"/>
</dbReference>
<evidence type="ECO:0000256" key="11">
    <source>
        <dbReference type="ARBA" id="ARBA00035100"/>
    </source>
</evidence>
<feature type="region of interest" description="Disordered" evidence="13">
    <location>
        <begin position="133"/>
        <end position="183"/>
    </location>
</feature>
<keyword evidence="18" id="KW-1185">Reference proteome</keyword>
<dbReference type="PRINTS" id="PR00344">
    <property type="entry name" value="BCTRLSENSOR"/>
</dbReference>
<dbReference type="InterPro" id="IPR002545">
    <property type="entry name" value="CheW-lke_dom"/>
</dbReference>
<dbReference type="GO" id="GO:0005737">
    <property type="term" value="C:cytoplasm"/>
    <property type="evidence" value="ECO:0007669"/>
    <property type="project" value="InterPro"/>
</dbReference>
<dbReference type="InterPro" id="IPR005467">
    <property type="entry name" value="His_kinase_dom"/>
</dbReference>
<dbReference type="RefSeq" id="WP_103919907.1">
    <property type="nucleotide sequence ID" value="NZ_FMSV02000429.1"/>
</dbReference>
<dbReference type="SUPFAM" id="SSF47226">
    <property type="entry name" value="Histidine-containing phosphotransfer domain, HPT domain"/>
    <property type="match status" value="1"/>
</dbReference>
<evidence type="ECO:0000259" key="16">
    <source>
        <dbReference type="PROSITE" id="PS50894"/>
    </source>
</evidence>
<dbReference type="InterPro" id="IPR037006">
    <property type="entry name" value="CheA-like_homodim_sf"/>
</dbReference>
<dbReference type="Pfam" id="PF02518">
    <property type="entry name" value="HATPase_c"/>
    <property type="match status" value="1"/>
</dbReference>
<dbReference type="Gene3D" id="3.30.565.10">
    <property type="entry name" value="Histidine kinase-like ATPase, C-terminal domain"/>
    <property type="match status" value="1"/>
</dbReference>
<dbReference type="InterPro" id="IPR036097">
    <property type="entry name" value="HisK_dim/P_sf"/>
</dbReference>
<sequence length="998" mass="110353">MSMEQLRQLFIMESGETLNKMEDALLLLENDKDNKEALNVVFRAVHTIKGSAGIVNLSEVSQFAHGVENLLDRVRKGQLQFDTDLIQLILACQDYLQNSLNAIADDADEDVIASLQQQAQKLNQNISQYLEASEKAQSVQTQPSSEATPDNTAKAEKIVEQPIKKETDKPGEDKTASENIAVAVPPSVQASAATDNVVEGTSEALSDMIAVEDEHWHISLRFGLDALRNGVEPLATLDYLKQYGDIVNLTTLCEHMPLAEEMDPENCYLGFEIAFAVDPTNNVTKADIEALFELIIDDCQVQILPPHAQLSQYIHLIQELPEDTFMLGEILQKIGTLTERELETGLEQQDIKPAEGAVKTVRKLGEILVDGGMVNPDVVTAALHKQQQIKEHKITPESLLKIKAEKLDRLINQVGELVIATARIKTLLETSSDTKVVDEEREYEQQQQGQHNALKESVSFMSRLVEEIRNSALGMRMVQIGSSFNRFNRLVHDLSQAQGKKIELQIQGADTELDKSMVEKIHDPLMHLVRNAIDHGLETPQQRLAQGKSERGLLQLNAYHDAGNIVIEISDDGQGLDRQAIFNAAVKKGIIGSEQSLESLSESFLDSLIFEPGLTTSSIVTSLSGRGVGMDVVQYEITRLNGSVNIKSQTGQGTRIQMYLPLTLAIIDGFLVNIGDYAYVIPLDKVVECAALTVAAGEECPDYLHLRDKGLPLLYLRKLFDIQSALPERQHVIVVRYGQQEIGVVVEGIQGEFQAVIKPLGALFNDLSGISGATVLGNGEVALILDVAALIAHVSEIKQYNSHADVSQQTTAMVADKSEEYLIFELAEQLQADQLTHRYGIPVRYIHQVMGKQRLLPAPGMPPFISGLLNLSDATLPVLDLYAYFGHETAKVDQHNSLIVVEVEQDGEQVRLALQAHHVYQVTAFDSTQISPATQLLEHWSELMSTEEGFSSEYTLASKPHYFIQGVSQFKDIPVLLLDIPELFSRQDLSFGLTQEST</sequence>
<dbReference type="SMART" id="SM00387">
    <property type="entry name" value="HATPase_c"/>
    <property type="match status" value="1"/>
</dbReference>
<dbReference type="PROSITE" id="PS50894">
    <property type="entry name" value="HPT"/>
    <property type="match status" value="1"/>
</dbReference>
<dbReference type="SUPFAM" id="SSF47384">
    <property type="entry name" value="Homodimeric domain of signal transducing histidine kinase"/>
    <property type="match status" value="1"/>
</dbReference>
<keyword evidence="7" id="KW-0547">Nucleotide-binding</keyword>
<dbReference type="InterPro" id="IPR036890">
    <property type="entry name" value="HATPase_C_sf"/>
</dbReference>
<evidence type="ECO:0000256" key="6">
    <source>
        <dbReference type="ARBA" id="ARBA00022679"/>
    </source>
</evidence>
<dbReference type="InterPro" id="IPR036061">
    <property type="entry name" value="CheW-like_dom_sf"/>
</dbReference>
<dbReference type="InterPro" id="IPR036641">
    <property type="entry name" value="HPT_dom_sf"/>
</dbReference>
<evidence type="ECO:0000256" key="10">
    <source>
        <dbReference type="ARBA" id="ARBA00023012"/>
    </source>
</evidence>
<dbReference type="CDD" id="cd00088">
    <property type="entry name" value="HPT"/>
    <property type="match status" value="1"/>
</dbReference>
<keyword evidence="5 12" id="KW-0597">Phosphoprotein</keyword>
<dbReference type="InterPro" id="IPR008207">
    <property type="entry name" value="Sig_transdc_His_kin_Hpt_dom"/>
</dbReference>
<reference evidence="17 18" key="1">
    <citation type="submission" date="2016-10" db="EMBL/GenBank/DDBJ databases">
        <authorList>
            <person name="de Groot N.N."/>
        </authorList>
    </citation>
    <scope>NUCLEOTIDE SEQUENCE [LARGE SCALE GENOMIC DNA]</scope>
    <source>
        <strain evidence="17">MBHS1</strain>
    </source>
</reference>
<keyword evidence="9" id="KW-0067">ATP-binding</keyword>
<evidence type="ECO:0000256" key="9">
    <source>
        <dbReference type="ARBA" id="ARBA00022840"/>
    </source>
</evidence>
<feature type="domain" description="CheW-like" evidence="15">
    <location>
        <begin position="818"/>
        <end position="989"/>
    </location>
</feature>
<accession>A0A1H6F9U0</accession>
<dbReference type="PANTHER" id="PTHR43395:SF10">
    <property type="entry name" value="CHEMOTAXIS PROTEIN CHEA"/>
    <property type="match status" value="1"/>
</dbReference>
<dbReference type="InterPro" id="IPR051315">
    <property type="entry name" value="Bact_Chemotaxis_CheA"/>
</dbReference>